<reference evidence="10" key="1">
    <citation type="submission" date="2016-11" db="EMBL/GenBank/DDBJ databases">
        <authorList>
            <person name="Varghese N."/>
            <person name="Submissions S."/>
        </authorList>
    </citation>
    <scope>NUCLEOTIDE SEQUENCE [LARGE SCALE GENOMIC DNA]</scope>
    <source>
        <strain evidence="10">DSM 26134</strain>
    </source>
</reference>
<dbReference type="GO" id="GO:0004497">
    <property type="term" value="F:monooxygenase activity"/>
    <property type="evidence" value="ECO:0007669"/>
    <property type="project" value="UniProtKB-KW"/>
</dbReference>
<feature type="region of interest" description="Disordered" evidence="8">
    <location>
        <begin position="1"/>
        <end position="27"/>
    </location>
</feature>
<evidence type="ECO:0000313" key="9">
    <source>
        <dbReference type="EMBL" id="SHJ74057.1"/>
    </source>
</evidence>
<dbReference type="PANTHER" id="PTHR24303:SF31">
    <property type="entry name" value="CYTOCHROME P450 307A1-RELATED"/>
    <property type="match status" value="1"/>
</dbReference>
<evidence type="ECO:0000313" key="10">
    <source>
        <dbReference type="Proteomes" id="UP000184474"/>
    </source>
</evidence>
<gene>
    <name evidence="9" type="ORF">SAMN04488028_1011076</name>
</gene>
<evidence type="ECO:0000256" key="4">
    <source>
        <dbReference type="ARBA" id="ARBA00023004"/>
    </source>
</evidence>
<organism evidence="9 10">
    <name type="scientific">Reichenbachiella agariperforans</name>
    <dbReference type="NCBI Taxonomy" id="156994"/>
    <lineage>
        <taxon>Bacteria</taxon>
        <taxon>Pseudomonadati</taxon>
        <taxon>Bacteroidota</taxon>
        <taxon>Cytophagia</taxon>
        <taxon>Cytophagales</taxon>
        <taxon>Reichenbachiellaceae</taxon>
        <taxon>Reichenbachiella</taxon>
    </lineage>
</organism>
<dbReference type="STRING" id="156994.SAMN04488028_1011076"/>
<comment type="cofactor">
    <cofactor evidence="1 6">
        <name>heme</name>
        <dbReference type="ChEBI" id="CHEBI:30413"/>
    </cofactor>
</comment>
<evidence type="ECO:0000256" key="1">
    <source>
        <dbReference type="ARBA" id="ARBA00001971"/>
    </source>
</evidence>
<dbReference type="PRINTS" id="PR00463">
    <property type="entry name" value="EP450I"/>
</dbReference>
<evidence type="ECO:0000256" key="3">
    <source>
        <dbReference type="ARBA" id="ARBA00023002"/>
    </source>
</evidence>
<dbReference type="SUPFAM" id="SSF48264">
    <property type="entry name" value="Cytochrome P450"/>
    <property type="match status" value="1"/>
</dbReference>
<dbReference type="Gene3D" id="1.10.630.10">
    <property type="entry name" value="Cytochrome P450"/>
    <property type="match status" value="1"/>
</dbReference>
<keyword evidence="2 6" id="KW-0479">Metal-binding</keyword>
<dbReference type="Pfam" id="PF00067">
    <property type="entry name" value="p450"/>
    <property type="match status" value="1"/>
</dbReference>
<dbReference type="GO" id="GO:0005506">
    <property type="term" value="F:iron ion binding"/>
    <property type="evidence" value="ECO:0007669"/>
    <property type="project" value="InterPro"/>
</dbReference>
<dbReference type="AlphaFoldDB" id="A0A1M6LS86"/>
<feature type="binding site" description="axial binding residue" evidence="6">
    <location>
        <position position="432"/>
    </location>
    <ligand>
        <name>heme</name>
        <dbReference type="ChEBI" id="CHEBI:30413"/>
    </ligand>
    <ligandPart>
        <name>Fe</name>
        <dbReference type="ChEBI" id="CHEBI:18248"/>
    </ligandPart>
</feature>
<dbReference type="GO" id="GO:0016705">
    <property type="term" value="F:oxidoreductase activity, acting on paired donors, with incorporation or reduction of molecular oxygen"/>
    <property type="evidence" value="ECO:0007669"/>
    <property type="project" value="InterPro"/>
</dbReference>
<sequence>MNISFIDTKDNPPTPMTTSPITSSQLPSPKGKFVVGHLTQFKADNKHQVMERWVEEVGDLFTISLLGKKFIVSAKPEINKEILRLRPGKFRRFDKIEEILKEMGILGVFNAEGEAWRKHRLITMQALNRQNVEGFFPTISKVADRLWTKWNAMAQAGETIDVQKEMMRYTVDITTEIAFGYPMNTLEKGEDVIQTHLEKIFPMINARITAPLPLWRLIKSKKDKAFDTAMVEIKSTVHQLIEEGKKRLVEHPEIKDHPNNFLEALLVQQANEGTFSDDEVFGNVFTMLLAGEDTTSNSISWSLYYLAQNPAIVDKIRQEANDIYGNSHTPSTYEEASALTYTDAVVQESLRIKPVTPNLYMTALEDVEIEGYLFQKGETIMMQNKVAQTHPDNFIRPDEFMPERWISSGCPMHGGAHSPDIIRTFGGGSRFCPGKGLAMSELVITLSTICKNFDLELAVRPEEVKEVFAFSMFPENLLIKLKAV</sequence>
<dbReference type="PRINTS" id="PR00385">
    <property type="entry name" value="P450"/>
</dbReference>
<dbReference type="InterPro" id="IPR036396">
    <property type="entry name" value="Cyt_P450_sf"/>
</dbReference>
<protein>
    <submittedName>
        <fullName evidence="9">Cytochrome P450</fullName>
    </submittedName>
</protein>
<comment type="similarity">
    <text evidence="7">Belongs to the cytochrome P450 family.</text>
</comment>
<name>A0A1M6LS86_REIAG</name>
<proteinExistence type="inferred from homology"/>
<keyword evidence="4 6" id="KW-0408">Iron</keyword>
<dbReference type="GO" id="GO:0020037">
    <property type="term" value="F:heme binding"/>
    <property type="evidence" value="ECO:0007669"/>
    <property type="project" value="InterPro"/>
</dbReference>
<dbReference type="InterPro" id="IPR017972">
    <property type="entry name" value="Cyt_P450_CS"/>
</dbReference>
<keyword evidence="6 7" id="KW-0349">Heme</keyword>
<keyword evidence="3 7" id="KW-0560">Oxidoreductase</keyword>
<evidence type="ECO:0000256" key="2">
    <source>
        <dbReference type="ARBA" id="ARBA00022723"/>
    </source>
</evidence>
<dbReference type="InterPro" id="IPR002401">
    <property type="entry name" value="Cyt_P450_E_grp-I"/>
</dbReference>
<dbReference type="PANTHER" id="PTHR24303">
    <property type="entry name" value="HEME-BINDING MONOOXYGENASE FAMILY"/>
    <property type="match status" value="1"/>
</dbReference>
<dbReference type="InterPro" id="IPR001128">
    <property type="entry name" value="Cyt_P450"/>
</dbReference>
<dbReference type="Proteomes" id="UP000184474">
    <property type="component" value="Unassembled WGS sequence"/>
</dbReference>
<keyword evidence="5 7" id="KW-0503">Monooxygenase</keyword>
<evidence type="ECO:0000256" key="7">
    <source>
        <dbReference type="RuleBase" id="RU000461"/>
    </source>
</evidence>
<evidence type="ECO:0000256" key="8">
    <source>
        <dbReference type="SAM" id="MobiDB-lite"/>
    </source>
</evidence>
<evidence type="ECO:0000256" key="6">
    <source>
        <dbReference type="PIRSR" id="PIRSR602401-1"/>
    </source>
</evidence>
<dbReference type="EMBL" id="FRAA01000001">
    <property type="protein sequence ID" value="SHJ74057.1"/>
    <property type="molecule type" value="Genomic_DNA"/>
</dbReference>
<accession>A0A1M6LS86</accession>
<evidence type="ECO:0000256" key="5">
    <source>
        <dbReference type="ARBA" id="ARBA00023033"/>
    </source>
</evidence>
<dbReference type="PROSITE" id="PS00086">
    <property type="entry name" value="CYTOCHROME_P450"/>
    <property type="match status" value="1"/>
</dbReference>
<keyword evidence="10" id="KW-1185">Reference proteome</keyword>